<dbReference type="InterPro" id="IPR032466">
    <property type="entry name" value="Metal_Hydrolase"/>
</dbReference>
<dbReference type="Proteomes" id="UP000054099">
    <property type="component" value="Unassembled WGS sequence"/>
</dbReference>
<dbReference type="GO" id="GO:0019748">
    <property type="term" value="P:secondary metabolic process"/>
    <property type="evidence" value="ECO:0007669"/>
    <property type="project" value="TreeGrafter"/>
</dbReference>
<dbReference type="PANTHER" id="PTHR21240">
    <property type="entry name" value="2-AMINO-3-CARBOXYLMUCONATE-6-SEMIALDEHYDE DECARBOXYLASE"/>
    <property type="match status" value="1"/>
</dbReference>
<evidence type="ECO:0000313" key="3">
    <source>
        <dbReference type="EMBL" id="KSU84459.1"/>
    </source>
</evidence>
<name>A0A0V8JBT5_9BACL</name>
<dbReference type="PANTHER" id="PTHR21240:SF28">
    <property type="entry name" value="ISO-OROTATE DECARBOXYLASE (EUROFUNG)"/>
    <property type="match status" value="1"/>
</dbReference>
<dbReference type="GO" id="GO:0016787">
    <property type="term" value="F:hydrolase activity"/>
    <property type="evidence" value="ECO:0007669"/>
    <property type="project" value="UniProtKB-KW"/>
</dbReference>
<feature type="domain" description="Amidohydrolase-related" evidence="2">
    <location>
        <begin position="20"/>
        <end position="367"/>
    </location>
</feature>
<proteinExistence type="predicted"/>
<dbReference type="Pfam" id="PF04909">
    <property type="entry name" value="Amidohydro_2"/>
    <property type="match status" value="1"/>
</dbReference>
<comment type="caution">
    <text evidence="3">The sequence shown here is derived from an EMBL/GenBank/DDBJ whole genome shotgun (WGS) entry which is preliminary data.</text>
</comment>
<dbReference type="InterPro" id="IPR006680">
    <property type="entry name" value="Amidohydro-rel"/>
</dbReference>
<evidence type="ECO:0000259" key="2">
    <source>
        <dbReference type="Pfam" id="PF04909"/>
    </source>
</evidence>
<dbReference type="InterPro" id="IPR032465">
    <property type="entry name" value="ACMSD"/>
</dbReference>
<organism evidence="3 4">
    <name type="scientific">Fictibacillus enclensis</name>
    <dbReference type="NCBI Taxonomy" id="1017270"/>
    <lineage>
        <taxon>Bacteria</taxon>
        <taxon>Bacillati</taxon>
        <taxon>Bacillota</taxon>
        <taxon>Bacilli</taxon>
        <taxon>Bacillales</taxon>
        <taxon>Fictibacillaceae</taxon>
        <taxon>Fictibacillus</taxon>
    </lineage>
</organism>
<dbReference type="RefSeq" id="WP_061968055.1">
    <property type="nucleotide sequence ID" value="NZ_FMAV01000001.1"/>
</dbReference>
<dbReference type="SUPFAM" id="SSF51556">
    <property type="entry name" value="Metallo-dependent hydrolases"/>
    <property type="match status" value="1"/>
</dbReference>
<keyword evidence="4" id="KW-1185">Reference proteome</keyword>
<accession>A0A0V8JBT5</accession>
<keyword evidence="3" id="KW-0378">Hydrolase</keyword>
<dbReference type="GO" id="GO:0005737">
    <property type="term" value="C:cytoplasm"/>
    <property type="evidence" value="ECO:0007669"/>
    <property type="project" value="TreeGrafter"/>
</dbReference>
<dbReference type="Gene3D" id="3.20.20.140">
    <property type="entry name" value="Metal-dependent hydrolases"/>
    <property type="match status" value="1"/>
</dbReference>
<evidence type="ECO:0000313" key="4">
    <source>
        <dbReference type="Proteomes" id="UP000054099"/>
    </source>
</evidence>
<dbReference type="GO" id="GO:0016831">
    <property type="term" value="F:carboxy-lyase activity"/>
    <property type="evidence" value="ECO:0007669"/>
    <property type="project" value="InterPro"/>
</dbReference>
<dbReference type="OrthoDB" id="9777673at2"/>
<protein>
    <submittedName>
        <fullName evidence="3">Hydrolase</fullName>
    </submittedName>
</protein>
<sequence length="371" mass="43125">MPIVNTKSIEDKRKTGIRFIDCDIHNEVPSNEVLKQYLPTRWKNYMDMVGLRGYHGFVQNIPYPKGNPGGTRADAWLPNGQIPGSDLKFMQEQLLDPLNMEIGILNCLYRVGEQLNDEYGAALARAVNDWQMAEWLDKEPRLRASIVIPYENADLAVEEINRRASHPGFVQVLFMPRTREPMGRRKYWKIFEAAENHGLPIAIHFGGLGGNAITSSGFPSFYIEDHTDMAQAFQCQVISMVCEGVFERFSNLQTVMLEGGFAWVPSLMWRLDKHWKRLREEVPFLKRKPSEYIRGHMRFTTQPIEEPPVQDYLLQVIDHLGSDDMLMFATDYPHWDYDAPDHTFRGKFPETLKQKIFYENARSLYRFPEKE</sequence>
<keyword evidence="1" id="KW-0456">Lyase</keyword>
<dbReference type="EMBL" id="LNQN01000001">
    <property type="protein sequence ID" value="KSU84459.1"/>
    <property type="molecule type" value="Genomic_DNA"/>
</dbReference>
<dbReference type="AlphaFoldDB" id="A0A0V8JBT5"/>
<reference evidence="3 4" key="1">
    <citation type="journal article" date="2014" name="Antonie Van Leeuwenhoek">
        <title>Fictibacillus enclensis sp. nov., isolated from marine sediment.</title>
        <authorList>
            <person name="Dastager S.G."/>
            <person name="Mawlankar R."/>
            <person name="Srinivasan K."/>
            <person name="Tang S.K."/>
            <person name="Lee J.C."/>
            <person name="Ramana V.V."/>
            <person name="Shouche Y.S."/>
        </authorList>
    </citation>
    <scope>NUCLEOTIDE SEQUENCE [LARGE SCALE GENOMIC DNA]</scope>
    <source>
        <strain evidence="3 4">NIO-1003</strain>
    </source>
</reference>
<evidence type="ECO:0000256" key="1">
    <source>
        <dbReference type="ARBA" id="ARBA00023239"/>
    </source>
</evidence>
<gene>
    <name evidence="3" type="ORF">AS030_02590</name>
</gene>